<keyword evidence="5 9" id="KW-0418">Kinase</keyword>
<dbReference type="Pfam" id="PF02518">
    <property type="entry name" value="HATPase_c"/>
    <property type="match status" value="1"/>
</dbReference>
<feature type="domain" description="Histidine kinase" evidence="8">
    <location>
        <begin position="223"/>
        <end position="458"/>
    </location>
</feature>
<accession>A0ABT1VUN6</accession>
<evidence type="ECO:0000313" key="9">
    <source>
        <dbReference type="EMBL" id="MCQ8240056.1"/>
    </source>
</evidence>
<sequence length="458" mass="48635">MPPWMWLVPGTAVPGWAAFASVRRRFGHGRRRVPPAAGPETRSAGHDASGPAAISAADAEREEGRSRRSVPDRKYAAAPFSLRSGSFRTLRNEPDRPATSAAGAGAGSGTPLSGQPLFDVLDMLPHPLLALDGLGMLLHANRMATEGLGDALAALLRHPALNDALRAAPPGSIGEIQVPMDVPVRRVLQVAFRRAASDLVLLGITDHTAQQALERTRADFAAYASHELRTPLASLIGFIETLRGPAADDPAAQQRFLPIMAEQAARMRRLIDSLLSLSRAEFTERQKPRQRVAVRPLLRAALDGAAPEAILAGAELVLEAADLLPDVAGDADQLAQVLRNLLENALKYGVRPGTTNRIVLSAAPAAPSWLGSRTEAEPSPPSWLLIAVTDGGEGIAAHHLPRLTERFYRAEQVQGRLPGSGLGLAIVKHVVARHGGRLLLSSEPGNGLRAEIWLPVGG</sequence>
<feature type="compositionally biased region" description="Basic and acidic residues" evidence="7">
    <location>
        <begin position="58"/>
        <end position="75"/>
    </location>
</feature>
<dbReference type="RefSeq" id="WP_422918786.1">
    <property type="nucleotide sequence ID" value="NZ_JAMZEJ010000002.1"/>
</dbReference>
<feature type="compositionally biased region" description="Low complexity" evidence="7">
    <location>
        <begin position="47"/>
        <end position="57"/>
    </location>
</feature>
<dbReference type="PRINTS" id="PR00344">
    <property type="entry name" value="BCTRLSENSOR"/>
</dbReference>
<evidence type="ECO:0000256" key="3">
    <source>
        <dbReference type="ARBA" id="ARBA00022553"/>
    </source>
</evidence>
<dbReference type="PANTHER" id="PTHR43711:SF1">
    <property type="entry name" value="HISTIDINE KINASE 1"/>
    <property type="match status" value="1"/>
</dbReference>
<dbReference type="SUPFAM" id="SSF55874">
    <property type="entry name" value="ATPase domain of HSP90 chaperone/DNA topoisomerase II/histidine kinase"/>
    <property type="match status" value="1"/>
</dbReference>
<evidence type="ECO:0000256" key="2">
    <source>
        <dbReference type="ARBA" id="ARBA00012438"/>
    </source>
</evidence>
<keyword evidence="3" id="KW-0597">Phosphoprotein</keyword>
<protein>
    <recommendedName>
        <fullName evidence="2">histidine kinase</fullName>
        <ecNumber evidence="2">2.7.13.3</ecNumber>
    </recommendedName>
</protein>
<evidence type="ECO:0000256" key="5">
    <source>
        <dbReference type="ARBA" id="ARBA00022777"/>
    </source>
</evidence>
<comment type="caution">
    <text evidence="9">The sequence shown here is derived from an EMBL/GenBank/DDBJ whole genome shotgun (WGS) entry which is preliminary data.</text>
</comment>
<dbReference type="InterPro" id="IPR005467">
    <property type="entry name" value="His_kinase_dom"/>
</dbReference>
<dbReference type="Gene3D" id="3.30.565.10">
    <property type="entry name" value="Histidine kinase-like ATPase, C-terminal domain"/>
    <property type="match status" value="1"/>
</dbReference>
<dbReference type="InterPro" id="IPR003661">
    <property type="entry name" value="HisK_dim/P_dom"/>
</dbReference>
<keyword evidence="6" id="KW-0902">Two-component regulatory system</keyword>
<evidence type="ECO:0000256" key="6">
    <source>
        <dbReference type="ARBA" id="ARBA00023012"/>
    </source>
</evidence>
<dbReference type="EC" id="2.7.13.3" evidence="2"/>
<evidence type="ECO:0000259" key="8">
    <source>
        <dbReference type="PROSITE" id="PS50109"/>
    </source>
</evidence>
<comment type="catalytic activity">
    <reaction evidence="1">
        <text>ATP + protein L-histidine = ADP + protein N-phospho-L-histidine.</text>
        <dbReference type="EC" id="2.7.13.3"/>
    </reaction>
</comment>
<dbReference type="GO" id="GO:0016301">
    <property type="term" value="F:kinase activity"/>
    <property type="evidence" value="ECO:0007669"/>
    <property type="project" value="UniProtKB-KW"/>
</dbReference>
<evidence type="ECO:0000256" key="7">
    <source>
        <dbReference type="SAM" id="MobiDB-lite"/>
    </source>
</evidence>
<evidence type="ECO:0000313" key="10">
    <source>
        <dbReference type="Proteomes" id="UP001524547"/>
    </source>
</evidence>
<dbReference type="SUPFAM" id="SSF47384">
    <property type="entry name" value="Homodimeric domain of signal transducing histidine kinase"/>
    <property type="match status" value="1"/>
</dbReference>
<dbReference type="InterPro" id="IPR036097">
    <property type="entry name" value="HisK_dim/P_sf"/>
</dbReference>
<keyword evidence="4" id="KW-0808">Transferase</keyword>
<dbReference type="Proteomes" id="UP001524547">
    <property type="component" value="Unassembled WGS sequence"/>
</dbReference>
<dbReference type="InterPro" id="IPR003594">
    <property type="entry name" value="HATPase_dom"/>
</dbReference>
<keyword evidence="10" id="KW-1185">Reference proteome</keyword>
<dbReference type="InterPro" id="IPR004358">
    <property type="entry name" value="Sig_transdc_His_kin-like_C"/>
</dbReference>
<dbReference type="PROSITE" id="PS50109">
    <property type="entry name" value="HIS_KIN"/>
    <property type="match status" value="1"/>
</dbReference>
<dbReference type="EMBL" id="JAMZEJ010000002">
    <property type="protein sequence ID" value="MCQ8240056.1"/>
    <property type="molecule type" value="Genomic_DNA"/>
</dbReference>
<dbReference type="CDD" id="cd00075">
    <property type="entry name" value="HATPase"/>
    <property type="match status" value="1"/>
</dbReference>
<proteinExistence type="predicted"/>
<dbReference type="SMART" id="SM00388">
    <property type="entry name" value="HisKA"/>
    <property type="match status" value="1"/>
</dbReference>
<reference evidence="9 10" key="1">
    <citation type="submission" date="2022-06" db="EMBL/GenBank/DDBJ databases">
        <title>Rhizosaccharibacter gen. nov. sp. nov. KSS12, endophytic bacteria isolated from sugarcane.</title>
        <authorList>
            <person name="Pitiwittayakul N."/>
        </authorList>
    </citation>
    <scope>NUCLEOTIDE SEQUENCE [LARGE SCALE GENOMIC DNA]</scope>
    <source>
        <strain evidence="9 10">KSS12</strain>
    </source>
</reference>
<gene>
    <name evidence="9" type="ORF">NFI88_04275</name>
</gene>
<dbReference type="Pfam" id="PF00512">
    <property type="entry name" value="HisKA"/>
    <property type="match status" value="1"/>
</dbReference>
<dbReference type="Gene3D" id="1.10.287.130">
    <property type="match status" value="1"/>
</dbReference>
<evidence type="ECO:0000256" key="1">
    <source>
        <dbReference type="ARBA" id="ARBA00000085"/>
    </source>
</evidence>
<name>A0ABT1VUN6_9PROT</name>
<evidence type="ECO:0000256" key="4">
    <source>
        <dbReference type="ARBA" id="ARBA00022679"/>
    </source>
</evidence>
<dbReference type="SMART" id="SM00387">
    <property type="entry name" value="HATPase_c"/>
    <property type="match status" value="1"/>
</dbReference>
<dbReference type="PANTHER" id="PTHR43711">
    <property type="entry name" value="TWO-COMPONENT HISTIDINE KINASE"/>
    <property type="match status" value="1"/>
</dbReference>
<dbReference type="InterPro" id="IPR050736">
    <property type="entry name" value="Sensor_HK_Regulatory"/>
</dbReference>
<dbReference type="CDD" id="cd00082">
    <property type="entry name" value="HisKA"/>
    <property type="match status" value="1"/>
</dbReference>
<dbReference type="InterPro" id="IPR036890">
    <property type="entry name" value="HATPase_C_sf"/>
</dbReference>
<feature type="region of interest" description="Disordered" evidence="7">
    <location>
        <begin position="27"/>
        <end position="109"/>
    </location>
</feature>
<organism evidence="9 10">
    <name type="scientific">Rhizosaccharibacter radicis</name>
    <dbReference type="NCBI Taxonomy" id="2782605"/>
    <lineage>
        <taxon>Bacteria</taxon>
        <taxon>Pseudomonadati</taxon>
        <taxon>Pseudomonadota</taxon>
        <taxon>Alphaproteobacteria</taxon>
        <taxon>Acetobacterales</taxon>
        <taxon>Acetobacteraceae</taxon>
        <taxon>Rhizosaccharibacter</taxon>
    </lineage>
</organism>